<dbReference type="Pfam" id="PF08543">
    <property type="entry name" value="Phos_pyr_kin"/>
    <property type="match status" value="1"/>
</dbReference>
<dbReference type="GO" id="GO:0008972">
    <property type="term" value="F:phosphomethylpyrimidine kinase activity"/>
    <property type="evidence" value="ECO:0007669"/>
    <property type="project" value="TreeGrafter"/>
</dbReference>
<dbReference type="AlphaFoldDB" id="X1G066"/>
<accession>X1G066</accession>
<dbReference type="InterPro" id="IPR036409">
    <property type="entry name" value="Aldolase_II/adducin_N_sf"/>
</dbReference>
<dbReference type="Pfam" id="PF10120">
    <property type="entry name" value="ThiN"/>
    <property type="match status" value="1"/>
</dbReference>
<gene>
    <name evidence="3" type="ORF">S03H2_29711</name>
</gene>
<dbReference type="InterPro" id="IPR013749">
    <property type="entry name" value="PM/HMP-P_kinase-1"/>
</dbReference>
<evidence type="ECO:0000313" key="3">
    <source>
        <dbReference type="EMBL" id="GAH50642.1"/>
    </source>
</evidence>
<reference evidence="3" key="1">
    <citation type="journal article" date="2014" name="Front. Microbiol.">
        <title>High frequency of phylogenetically diverse reductive dehalogenase-homologous genes in deep subseafloor sedimentary metagenomes.</title>
        <authorList>
            <person name="Kawai M."/>
            <person name="Futagami T."/>
            <person name="Toyoda A."/>
            <person name="Takaki Y."/>
            <person name="Nishi S."/>
            <person name="Hori S."/>
            <person name="Arai W."/>
            <person name="Tsubouchi T."/>
            <person name="Morono Y."/>
            <person name="Uchiyama I."/>
            <person name="Ito T."/>
            <person name="Fujiyama A."/>
            <person name="Inagaki F."/>
            <person name="Takami H."/>
        </authorList>
    </citation>
    <scope>NUCLEOTIDE SEQUENCE</scope>
    <source>
        <strain evidence="3">Expedition CK06-06</strain>
    </source>
</reference>
<dbReference type="PANTHER" id="PTHR20858">
    <property type="entry name" value="PHOSPHOMETHYLPYRIMIDINE KINASE"/>
    <property type="match status" value="1"/>
</dbReference>
<protein>
    <submittedName>
        <fullName evidence="3">Uncharacterized protein</fullName>
    </submittedName>
</protein>
<dbReference type="SUPFAM" id="SSF53613">
    <property type="entry name" value="Ribokinase-like"/>
    <property type="match status" value="1"/>
</dbReference>
<dbReference type="GO" id="GO:0009228">
    <property type="term" value="P:thiamine biosynthetic process"/>
    <property type="evidence" value="ECO:0007669"/>
    <property type="project" value="TreeGrafter"/>
</dbReference>
<dbReference type="Gene3D" id="3.40.1190.20">
    <property type="match status" value="1"/>
</dbReference>
<dbReference type="InterPro" id="IPR029056">
    <property type="entry name" value="Ribokinase-like"/>
</dbReference>
<dbReference type="SUPFAM" id="SSF53639">
    <property type="entry name" value="AraD/HMP-PK domain-like"/>
    <property type="match status" value="1"/>
</dbReference>
<proteinExistence type="predicted"/>
<evidence type="ECO:0000259" key="1">
    <source>
        <dbReference type="Pfam" id="PF08543"/>
    </source>
</evidence>
<dbReference type="EMBL" id="BARU01017944">
    <property type="protein sequence ID" value="GAH50642.1"/>
    <property type="molecule type" value="Genomic_DNA"/>
</dbReference>
<organism evidence="3">
    <name type="scientific">marine sediment metagenome</name>
    <dbReference type="NCBI Taxonomy" id="412755"/>
    <lineage>
        <taxon>unclassified sequences</taxon>
        <taxon>metagenomes</taxon>
        <taxon>ecological metagenomes</taxon>
    </lineage>
</organism>
<feature type="domain" description="Thiamine-phosphate synthase ThiN" evidence="2">
    <location>
        <begin position="94"/>
        <end position="143"/>
    </location>
</feature>
<dbReference type="GO" id="GO:0005829">
    <property type="term" value="C:cytosol"/>
    <property type="evidence" value="ECO:0007669"/>
    <property type="project" value="TreeGrafter"/>
</dbReference>
<sequence length="205" mass="22172">GKATDLIYDGEFEDISSEYIKREKEKIVHGAGCSFSAALAAELAKGNNLRDAAVSAKKFVHDAISGGEEVSNLIVVNQVQGLRKDADRYFVLENVKEAVRMLKNTPNFKNIIPEVGTNIGMAIECAESEFDVAAVDGRINPTKLKGNPIPTRISKILLPTALETAKLPMPFSEACTDTKRSGIEVAIAIIIKLKSDSDKPKVLVT</sequence>
<comment type="caution">
    <text evidence="3">The sequence shown here is derived from an EMBL/GenBank/DDBJ whole genome shotgun (WGS) entry which is preliminary data.</text>
</comment>
<dbReference type="PANTHER" id="PTHR20858:SF17">
    <property type="entry name" value="HYDROXYMETHYLPYRIMIDINE_PHOSPHOMETHYLPYRIMIDINE KINASE THI20-RELATED"/>
    <property type="match status" value="1"/>
</dbReference>
<dbReference type="GO" id="GO:0008902">
    <property type="term" value="F:hydroxymethylpyrimidine kinase activity"/>
    <property type="evidence" value="ECO:0007669"/>
    <property type="project" value="TreeGrafter"/>
</dbReference>
<feature type="domain" description="Pyridoxamine kinase/Phosphomethylpyrimidine kinase" evidence="1">
    <location>
        <begin position="4"/>
        <end position="69"/>
    </location>
</feature>
<dbReference type="Gene3D" id="3.40.225.10">
    <property type="entry name" value="Class II aldolase/adducin N-terminal domain"/>
    <property type="match status" value="1"/>
</dbReference>
<evidence type="ECO:0000259" key="2">
    <source>
        <dbReference type="Pfam" id="PF10120"/>
    </source>
</evidence>
<name>X1G066_9ZZZZ</name>
<feature type="non-terminal residue" evidence="3">
    <location>
        <position position="1"/>
    </location>
</feature>
<dbReference type="InterPro" id="IPR019293">
    <property type="entry name" value="ThiN"/>
</dbReference>